<organism evidence="3 4">
    <name type="scientific">Dunaliella salina</name>
    <name type="common">Green alga</name>
    <name type="synonym">Protococcus salinus</name>
    <dbReference type="NCBI Taxonomy" id="3046"/>
    <lineage>
        <taxon>Eukaryota</taxon>
        <taxon>Viridiplantae</taxon>
        <taxon>Chlorophyta</taxon>
        <taxon>core chlorophytes</taxon>
        <taxon>Chlorophyceae</taxon>
        <taxon>CS clade</taxon>
        <taxon>Chlamydomonadales</taxon>
        <taxon>Dunaliellaceae</taxon>
        <taxon>Dunaliella</taxon>
    </lineage>
</organism>
<feature type="compositionally biased region" description="Polar residues" evidence="1">
    <location>
        <begin position="51"/>
        <end position="69"/>
    </location>
</feature>
<dbReference type="EMBL" id="MU070153">
    <property type="protein sequence ID" value="KAF5829490.1"/>
    <property type="molecule type" value="Genomic_DNA"/>
</dbReference>
<dbReference type="Proteomes" id="UP000815325">
    <property type="component" value="Unassembled WGS sequence"/>
</dbReference>
<feature type="compositionally biased region" description="Polar residues" evidence="1">
    <location>
        <begin position="20"/>
        <end position="36"/>
    </location>
</feature>
<feature type="region of interest" description="Disordered" evidence="1">
    <location>
        <begin position="114"/>
        <end position="155"/>
    </location>
</feature>
<name>A0ABQ7G4F8_DUNSA</name>
<reference evidence="3" key="1">
    <citation type="submission" date="2017-08" db="EMBL/GenBank/DDBJ databases">
        <authorList>
            <person name="Polle J.E."/>
            <person name="Barry K."/>
            <person name="Cushman J."/>
            <person name="Schmutz J."/>
            <person name="Tran D."/>
            <person name="Hathwaick L.T."/>
            <person name="Yim W.C."/>
            <person name="Jenkins J."/>
            <person name="Mckie-Krisberg Z.M."/>
            <person name="Prochnik S."/>
            <person name="Lindquist E."/>
            <person name="Dockter R.B."/>
            <person name="Adam C."/>
            <person name="Molina H."/>
            <person name="Bunkerborg J."/>
            <person name="Jin E."/>
            <person name="Buchheim M."/>
            <person name="Magnuson J."/>
        </authorList>
    </citation>
    <scope>NUCLEOTIDE SEQUENCE</scope>
    <source>
        <strain evidence="3">CCAP 19/18</strain>
    </source>
</reference>
<evidence type="ECO:0000256" key="1">
    <source>
        <dbReference type="SAM" id="MobiDB-lite"/>
    </source>
</evidence>
<accession>A0ABQ7G4F8</accession>
<evidence type="ECO:0000259" key="2">
    <source>
        <dbReference type="Pfam" id="PF00397"/>
    </source>
</evidence>
<feature type="region of interest" description="Disordered" evidence="1">
    <location>
        <begin position="20"/>
        <end position="93"/>
    </location>
</feature>
<sequence>MTPAMMRISACRAVRSMHWSTLTGPGTRSLTSNTGNPEDKGDEVRSKAPAASTSKEPQVQQELTTSTQAVPHHHHQQQQHQQQQQQESQEAPAWIEVVHEETGQTYYWNQKTGQTTELNDPRPHGWRHSSGGSSDQGNATGGGGPRGFVDPRAEAPLEDKTGTYAAVGAGMGVFLGWASQFF</sequence>
<evidence type="ECO:0000313" key="3">
    <source>
        <dbReference type="EMBL" id="KAF5829490.1"/>
    </source>
</evidence>
<keyword evidence="4" id="KW-1185">Reference proteome</keyword>
<feature type="compositionally biased region" description="Basic and acidic residues" evidence="1">
    <location>
        <begin position="37"/>
        <end position="46"/>
    </location>
</feature>
<feature type="domain" description="WW" evidence="2">
    <location>
        <begin position="92"/>
        <end position="116"/>
    </location>
</feature>
<evidence type="ECO:0000313" key="4">
    <source>
        <dbReference type="Proteomes" id="UP000815325"/>
    </source>
</evidence>
<gene>
    <name evidence="3" type="ORF">DUNSADRAFT_15999</name>
</gene>
<proteinExistence type="predicted"/>
<protein>
    <recommendedName>
        <fullName evidence="2">WW domain-containing protein</fullName>
    </recommendedName>
</protein>
<dbReference type="InterPro" id="IPR001202">
    <property type="entry name" value="WW_dom"/>
</dbReference>
<dbReference type="Pfam" id="PF00397">
    <property type="entry name" value="WW"/>
    <property type="match status" value="1"/>
</dbReference>
<comment type="caution">
    <text evidence="3">The sequence shown here is derived from an EMBL/GenBank/DDBJ whole genome shotgun (WGS) entry which is preliminary data.</text>
</comment>